<dbReference type="InterPro" id="IPR045254">
    <property type="entry name" value="Nit1/2_C-N_Hydrolase"/>
</dbReference>
<reference evidence="3 4" key="1">
    <citation type="submission" date="2020-05" db="EMBL/GenBank/DDBJ databases">
        <title>Parvularcula mediterraneae sp. nov., isolated from polypropylene straw from shallow seawater of the seashore of Laganas in Zakynthos island, Greece.</title>
        <authorList>
            <person name="Szabo I."/>
            <person name="Al-Omari J."/>
            <person name="Rado J."/>
            <person name="Szerdahelyi G.S."/>
        </authorList>
    </citation>
    <scope>NUCLEOTIDE SEQUENCE [LARGE SCALE GENOMIC DNA]</scope>
    <source>
        <strain evidence="3 4">ZS-1/3</strain>
    </source>
</reference>
<dbReference type="PROSITE" id="PS50263">
    <property type="entry name" value="CN_HYDROLASE"/>
    <property type="match status" value="1"/>
</dbReference>
<dbReference type="PANTHER" id="PTHR23088:SF27">
    <property type="entry name" value="DEAMINATED GLUTATHIONE AMIDASE"/>
    <property type="match status" value="1"/>
</dbReference>
<evidence type="ECO:0000313" key="4">
    <source>
        <dbReference type="Proteomes" id="UP000536835"/>
    </source>
</evidence>
<dbReference type="CDD" id="cd07572">
    <property type="entry name" value="nit"/>
    <property type="match status" value="1"/>
</dbReference>
<dbReference type="AlphaFoldDB" id="A0A7Y3RN68"/>
<dbReference type="GO" id="GO:0016811">
    <property type="term" value="F:hydrolase activity, acting on carbon-nitrogen (but not peptide) bonds, in linear amides"/>
    <property type="evidence" value="ECO:0007669"/>
    <property type="project" value="InterPro"/>
</dbReference>
<feature type="domain" description="CN hydrolase" evidence="2">
    <location>
        <begin position="1"/>
        <end position="248"/>
    </location>
</feature>
<name>A0A7Y3RN68_9PROT</name>
<dbReference type="EMBL" id="JABFCX010000002">
    <property type="protein sequence ID" value="NNU16362.1"/>
    <property type="molecule type" value="Genomic_DNA"/>
</dbReference>
<dbReference type="Proteomes" id="UP000536835">
    <property type="component" value="Unassembled WGS sequence"/>
</dbReference>
<dbReference type="RefSeq" id="WP_173198521.1">
    <property type="nucleotide sequence ID" value="NZ_JABFCX010000002.1"/>
</dbReference>
<dbReference type="Pfam" id="PF00795">
    <property type="entry name" value="CN_hydrolase"/>
    <property type="match status" value="1"/>
</dbReference>
<evidence type="ECO:0000313" key="3">
    <source>
        <dbReference type="EMBL" id="NNU16362.1"/>
    </source>
</evidence>
<gene>
    <name evidence="3" type="ORF">HK107_08520</name>
</gene>
<keyword evidence="1 3" id="KW-0378">Hydrolase</keyword>
<dbReference type="Gene3D" id="3.60.110.10">
    <property type="entry name" value="Carbon-nitrogen hydrolase"/>
    <property type="match status" value="1"/>
</dbReference>
<evidence type="ECO:0000259" key="2">
    <source>
        <dbReference type="PROSITE" id="PS50263"/>
    </source>
</evidence>
<comment type="caution">
    <text evidence="3">The sequence shown here is derived from an EMBL/GenBank/DDBJ whole genome shotgun (WGS) entry which is preliminary data.</text>
</comment>
<proteinExistence type="predicted"/>
<accession>A0A7Y3RN68</accession>
<evidence type="ECO:0000256" key="1">
    <source>
        <dbReference type="ARBA" id="ARBA00022801"/>
    </source>
</evidence>
<dbReference type="SUPFAM" id="SSF56317">
    <property type="entry name" value="Carbon-nitrogen hydrolase"/>
    <property type="match status" value="1"/>
</dbReference>
<sequence length="274" mass="29742">MRVAAVQMRSGIDRASNLEAAEALIRKAASEGASFIATPEMTTLVDQNRKRILASVAEPSPDEESALCALSQELGVTLSIGSMPVMGEKEGMLRNRQLLVSEGRVVATYDKVHLFDVDLDTGESWKESSLYEPGEEAVVADLGGVKLGLTVCFDLRFPKLYRQLAEAGAQVFTVPAAFTVPTGKAHWLTLLKARAIETGSFVIAPAQGGEHEDGRRTYGHSAIISPWGEVLDELQHDEPGIAYADIDFAKVADMRSRIPTLDLARDAKLRIYKA</sequence>
<keyword evidence="4" id="KW-1185">Reference proteome</keyword>
<dbReference type="InterPro" id="IPR003010">
    <property type="entry name" value="C-N_Hydrolase"/>
</dbReference>
<protein>
    <submittedName>
        <fullName evidence="3">Carbon-nitrogen hydrolase family protein</fullName>
    </submittedName>
</protein>
<organism evidence="3 4">
    <name type="scientific">Parvularcula mediterranea</name>
    <dbReference type="NCBI Taxonomy" id="2732508"/>
    <lineage>
        <taxon>Bacteria</taxon>
        <taxon>Pseudomonadati</taxon>
        <taxon>Pseudomonadota</taxon>
        <taxon>Alphaproteobacteria</taxon>
        <taxon>Parvularculales</taxon>
        <taxon>Parvularculaceae</taxon>
        <taxon>Parvularcula</taxon>
    </lineage>
</organism>
<dbReference type="PANTHER" id="PTHR23088">
    <property type="entry name" value="NITRILASE-RELATED"/>
    <property type="match status" value="1"/>
</dbReference>
<dbReference type="InterPro" id="IPR036526">
    <property type="entry name" value="C-N_Hydrolase_sf"/>
</dbReference>